<dbReference type="Gene3D" id="3.90.25.10">
    <property type="entry name" value="UDP-galactose 4-epimerase, domain 1"/>
    <property type="match status" value="1"/>
</dbReference>
<dbReference type="EMBL" id="FMAF01000012">
    <property type="protein sequence ID" value="SCB40228.1"/>
    <property type="molecule type" value="Genomic_DNA"/>
</dbReference>
<evidence type="ECO:0000256" key="1">
    <source>
        <dbReference type="ARBA" id="ARBA00005125"/>
    </source>
</evidence>
<dbReference type="CDD" id="cd08946">
    <property type="entry name" value="SDR_e"/>
    <property type="match status" value="1"/>
</dbReference>
<evidence type="ECO:0000259" key="3">
    <source>
        <dbReference type="Pfam" id="PF01370"/>
    </source>
</evidence>
<reference evidence="5" key="1">
    <citation type="submission" date="2016-08" db="EMBL/GenBank/DDBJ databases">
        <authorList>
            <person name="Varghese N."/>
            <person name="Submissions Spin"/>
        </authorList>
    </citation>
    <scope>NUCLEOTIDE SEQUENCE [LARGE SCALE GENOMIC DNA]</scope>
    <source>
        <strain evidence="5">P1-7</strain>
    </source>
</reference>
<dbReference type="InterPro" id="IPR036291">
    <property type="entry name" value="NAD(P)-bd_dom_sf"/>
</dbReference>
<comment type="similarity">
    <text evidence="2">Belongs to the NAD(P)-dependent epimerase/dehydratase family.</text>
</comment>
<dbReference type="AlphaFoldDB" id="A0A1C3WJU2"/>
<dbReference type="PANTHER" id="PTHR43000">
    <property type="entry name" value="DTDP-D-GLUCOSE 4,6-DEHYDRATASE-RELATED"/>
    <property type="match status" value="1"/>
</dbReference>
<dbReference type="SUPFAM" id="SSF51735">
    <property type="entry name" value="NAD(P)-binding Rossmann-fold domains"/>
    <property type="match status" value="1"/>
</dbReference>
<evidence type="ECO:0000313" key="5">
    <source>
        <dbReference type="Proteomes" id="UP000199205"/>
    </source>
</evidence>
<proteinExistence type="inferred from homology"/>
<organism evidence="4 5">
    <name type="scientific">Rhizobium lusitanum</name>
    <dbReference type="NCBI Taxonomy" id="293958"/>
    <lineage>
        <taxon>Bacteria</taxon>
        <taxon>Pseudomonadati</taxon>
        <taxon>Pseudomonadota</taxon>
        <taxon>Alphaproteobacteria</taxon>
        <taxon>Hyphomicrobiales</taxon>
        <taxon>Rhizobiaceae</taxon>
        <taxon>Rhizobium/Agrobacterium group</taxon>
        <taxon>Rhizobium</taxon>
    </lineage>
</organism>
<comment type="pathway">
    <text evidence="1">Bacterial outer membrane biogenesis; LPS O-antigen biosynthesis.</text>
</comment>
<accession>A0A1C3WJU2</accession>
<protein>
    <submittedName>
        <fullName evidence="4">dTDP-6-deoxy-L-talose 4-dehydrogenase (NAD+)</fullName>
    </submittedName>
</protein>
<gene>
    <name evidence="4" type="ORF">GA0061101_112144</name>
</gene>
<dbReference type="Gene3D" id="3.40.50.720">
    <property type="entry name" value="NAD(P)-binding Rossmann-like Domain"/>
    <property type="match status" value="1"/>
</dbReference>
<name>A0A1C3WJU2_9HYPH</name>
<evidence type="ECO:0000256" key="2">
    <source>
        <dbReference type="ARBA" id="ARBA00007637"/>
    </source>
</evidence>
<dbReference type="Proteomes" id="UP000199205">
    <property type="component" value="Unassembled WGS sequence"/>
</dbReference>
<sequence>MSWSDKVKFVSCDLYIDPESLAARMDRPDVFVHLAWPGLPDYRGLFNLTHNLGAEIALFQRLVEWGLPHLVVAGTCLEYGLQFGPLAEDAETRPTTPYGLAKDTVRKTLQLMQKTQPFTLQWMRLFYMYGPGQSERSLLSQLDKALAEKRPSFDMSPGDQLRDYLPIEEVAERFARVIMRPDVSGVINCCSGRPTSVFDLVDRHLRANSGSIRLNRGVYGYPDYEALAFWGIPDKLRTLGF</sequence>
<dbReference type="Pfam" id="PF01370">
    <property type="entry name" value="Epimerase"/>
    <property type="match status" value="1"/>
</dbReference>
<evidence type="ECO:0000313" key="4">
    <source>
        <dbReference type="EMBL" id="SCB40228.1"/>
    </source>
</evidence>
<dbReference type="InterPro" id="IPR001509">
    <property type="entry name" value="Epimerase_deHydtase"/>
</dbReference>
<feature type="domain" description="NAD-dependent epimerase/dehydratase" evidence="3">
    <location>
        <begin position="6"/>
        <end position="188"/>
    </location>
</feature>